<evidence type="ECO:0000256" key="1">
    <source>
        <dbReference type="ARBA" id="ARBA00004123"/>
    </source>
</evidence>
<evidence type="ECO:0000313" key="12">
    <source>
        <dbReference type="EMBL" id="KAK9917140.1"/>
    </source>
</evidence>
<feature type="compositionally biased region" description="Polar residues" evidence="10">
    <location>
        <begin position="735"/>
        <end position="753"/>
    </location>
</feature>
<dbReference type="InterPro" id="IPR007282">
    <property type="entry name" value="NOT2/3/5_C"/>
</dbReference>
<dbReference type="InterPro" id="IPR001849">
    <property type="entry name" value="PH_domain"/>
</dbReference>
<dbReference type="InterPro" id="IPR007207">
    <property type="entry name" value="Not_N"/>
</dbReference>
<feature type="compositionally biased region" description="Polar residues" evidence="10">
    <location>
        <begin position="310"/>
        <end position="319"/>
    </location>
</feature>
<sequence length="1172" mass="128640">MEAAEEAKDRDKWMQEMKRELKRLQRLRDQIRQWAADPTIRDTSLLTEARHAIEHEMEHFKECEKEAKMKPFAKAALAAGYTEKLDPTLEAKSEAQRWLKNAVSSLAEQVECFEADLEARDNAERSAKKGKPKPTEKAQHVGYLIDSNNWHISRLEQIMRLLENDQITPEDIDQALRDNLEHYMDCLADPDFAEPDLIEETKLIYDAIPLHEIDSNIGRIARHERTKTFQDDSANDGDLQEDDGLQSMSSKEAKPSEAAVKGALPKRGKPAIPTDAAPQRGPSLSSMDDSLRTLSSEESGAESGADSSWMVRQQSQNNLGYPPGLFSPSQGYGLPTMDAPQSAAPSKYSAVQSSVVAEHYIHSQEPPVAFGSSFPAFAQPTSEQPLFAQRMSAVSGGSMHTPQIVPDVTLIITPEAAQRRADHRQGTSPGVLTPETFRTAVESPQSSIERGSLSKQSSQSAQEFRSALTDMQSPDSAQRFYSVPVWTPESLQHTAESRLAEPQPLDDGMAEEDAEQLQQGFSDSHDADESASDCYSATETPFHHGDSLQRALSFSSLQTVDEEEEPDDGSAFKEAGRARRAKLATPQARPAGRLSSGAPGKPEGRRKRGGRSRSKLHQGGDSGGRPGTPRGSERANRPGGPLKLSDVIIPALKAKAKKQGLAFITSPGKGLEEDHAEDRGRPVAEPAAEPYGKLVQLSAVCDNRSFAEVTRAVAAADLEEQNSNFLSAAEEESCSPDTAPSPQRNPWQQQETCTSAAWQQAILTDLQQAAESPAAGIHIEANGSPGQYFSTFEPKKTQELLSSEEMQALLGSHSKAGPRRSVENAHIANGFEKAQHGSGKMNDALGATTVRHQALEFSKDPVIDMQRTNKHLGPVTCPLKVPAARPSSHEEQTLSPARNGHISMQPREAWQIKADWDPFSSSIYPARFGSDAQTFACSTAVRVLQAEEAAPNGLASLRDSTDDSALKGEADTFWRQAPNIKSREALQFLDASFNFLPPPCYQDYVPLNAVQRLTSEGVAYSIRQLPEPLNPMPAAYIKPSMPGKPHQAPLCFDDSAFFYQMAMRTAVQGVSPDLLFFVFYFQPGTIQQLFAAAALQSQQWHYHSTLKRWFHQSIPAELDGQGSAQGTDQRRYLYLDQDLRKTGPYPDSWDGWCIRQTAGNFTLTGQDGDSLA</sequence>
<dbReference type="EMBL" id="JALJOT010000002">
    <property type="protein sequence ID" value="KAK9917140.1"/>
    <property type="molecule type" value="Genomic_DNA"/>
</dbReference>
<feature type="domain" description="PH" evidence="11">
    <location>
        <begin position="1"/>
        <end position="22"/>
    </location>
</feature>
<dbReference type="InterPro" id="IPR040168">
    <property type="entry name" value="Not2/3/5"/>
</dbReference>
<keyword evidence="13" id="KW-1185">Reference proteome</keyword>
<name>A0ABR2Z0D9_9CHLO</name>
<feature type="compositionally biased region" description="Polar residues" evidence="10">
    <location>
        <begin position="442"/>
        <end position="476"/>
    </location>
</feature>
<feature type="compositionally biased region" description="Basic residues" evidence="10">
    <location>
        <begin position="604"/>
        <end position="616"/>
    </location>
</feature>
<feature type="region of interest" description="Disordered" evidence="10">
    <location>
        <begin position="726"/>
        <end position="753"/>
    </location>
</feature>
<evidence type="ECO:0000256" key="6">
    <source>
        <dbReference type="ARBA" id="ARBA00023015"/>
    </source>
</evidence>
<proteinExistence type="inferred from homology"/>
<feature type="compositionally biased region" description="Basic and acidic residues" evidence="10">
    <location>
        <begin position="670"/>
        <end position="682"/>
    </location>
</feature>
<dbReference type="Pfam" id="PF04065">
    <property type="entry name" value="Not3"/>
    <property type="match status" value="1"/>
</dbReference>
<feature type="region of interest" description="Disordered" evidence="10">
    <location>
        <begin position="227"/>
        <end position="345"/>
    </location>
</feature>
<feature type="compositionally biased region" description="Polar residues" evidence="10">
    <location>
        <begin position="550"/>
        <end position="559"/>
    </location>
</feature>
<evidence type="ECO:0000256" key="7">
    <source>
        <dbReference type="ARBA" id="ARBA00023163"/>
    </source>
</evidence>
<keyword evidence="9" id="KW-0175">Coiled coil</keyword>
<dbReference type="PROSITE" id="PS50003">
    <property type="entry name" value="PH_DOMAIN"/>
    <property type="match status" value="1"/>
</dbReference>
<evidence type="ECO:0000256" key="8">
    <source>
        <dbReference type="ARBA" id="ARBA00023242"/>
    </source>
</evidence>
<gene>
    <name evidence="12" type="ORF">WJX75_001257</name>
</gene>
<comment type="caution">
    <text evidence="12">The sequence shown here is derived from an EMBL/GenBank/DDBJ whole genome shotgun (WGS) entry which is preliminary data.</text>
</comment>
<keyword evidence="7" id="KW-0804">Transcription</keyword>
<evidence type="ECO:0000256" key="9">
    <source>
        <dbReference type="SAM" id="Coils"/>
    </source>
</evidence>
<evidence type="ECO:0000256" key="3">
    <source>
        <dbReference type="ARBA" id="ARBA00007682"/>
    </source>
</evidence>
<comment type="subcellular location">
    <subcellularLocation>
        <location evidence="2">Cytoplasm</location>
    </subcellularLocation>
    <subcellularLocation>
        <location evidence="1">Nucleus</location>
    </subcellularLocation>
</comment>
<evidence type="ECO:0000259" key="11">
    <source>
        <dbReference type="PROSITE" id="PS50003"/>
    </source>
</evidence>
<evidence type="ECO:0000256" key="2">
    <source>
        <dbReference type="ARBA" id="ARBA00004496"/>
    </source>
</evidence>
<dbReference type="Pfam" id="PF04153">
    <property type="entry name" value="NOT2_3_5_C"/>
    <property type="match status" value="1"/>
</dbReference>
<evidence type="ECO:0000256" key="10">
    <source>
        <dbReference type="SAM" id="MobiDB-lite"/>
    </source>
</evidence>
<keyword evidence="6" id="KW-0805">Transcription regulation</keyword>
<feature type="compositionally biased region" description="Polar residues" evidence="10">
    <location>
        <begin position="282"/>
        <end position="294"/>
    </location>
</feature>
<evidence type="ECO:0000313" key="13">
    <source>
        <dbReference type="Proteomes" id="UP001491310"/>
    </source>
</evidence>
<feature type="coiled-coil region" evidence="9">
    <location>
        <begin position="10"/>
        <end position="37"/>
    </location>
</feature>
<evidence type="ECO:0000256" key="5">
    <source>
        <dbReference type="ARBA" id="ARBA00022491"/>
    </source>
</evidence>
<organism evidence="12 13">
    <name type="scientific">Coccomyxa subellipsoidea</name>
    <dbReference type="NCBI Taxonomy" id="248742"/>
    <lineage>
        <taxon>Eukaryota</taxon>
        <taxon>Viridiplantae</taxon>
        <taxon>Chlorophyta</taxon>
        <taxon>core chlorophytes</taxon>
        <taxon>Trebouxiophyceae</taxon>
        <taxon>Trebouxiophyceae incertae sedis</taxon>
        <taxon>Coccomyxaceae</taxon>
        <taxon>Coccomyxa</taxon>
    </lineage>
</organism>
<feature type="compositionally biased region" description="Acidic residues" evidence="10">
    <location>
        <begin position="233"/>
        <end position="244"/>
    </location>
</feature>
<keyword evidence="5" id="KW-0678">Repressor</keyword>
<dbReference type="Gene3D" id="2.30.30.1020">
    <property type="entry name" value="CCR4-NOT complex subunit 2/3/5, C-terminal domain"/>
    <property type="match status" value="1"/>
</dbReference>
<evidence type="ECO:0000256" key="4">
    <source>
        <dbReference type="ARBA" id="ARBA00022490"/>
    </source>
</evidence>
<dbReference type="InterPro" id="IPR038635">
    <property type="entry name" value="CCR4-NOT_su2/3/5_C_sf"/>
</dbReference>
<feature type="compositionally biased region" description="Low complexity" evidence="10">
    <location>
        <begin position="296"/>
        <end position="308"/>
    </location>
</feature>
<dbReference type="PANTHER" id="PTHR23326">
    <property type="entry name" value="CCR4 NOT-RELATED"/>
    <property type="match status" value="1"/>
</dbReference>
<accession>A0ABR2Z0D9</accession>
<protein>
    <recommendedName>
        <fullName evidence="11">PH domain-containing protein</fullName>
    </recommendedName>
</protein>
<feature type="region of interest" description="Disordered" evidence="10">
    <location>
        <begin position="665"/>
        <end position="687"/>
    </location>
</feature>
<comment type="similarity">
    <text evidence="3">Belongs to the CNOT2/3/5 family.</text>
</comment>
<keyword evidence="8" id="KW-0539">Nucleus</keyword>
<feature type="region of interest" description="Disordered" evidence="10">
    <location>
        <begin position="418"/>
        <end position="644"/>
    </location>
</feature>
<keyword evidence="4" id="KW-0963">Cytoplasm</keyword>
<reference evidence="12 13" key="1">
    <citation type="journal article" date="2024" name="Nat. Commun.">
        <title>Phylogenomics reveals the evolutionary origins of lichenization in chlorophyte algae.</title>
        <authorList>
            <person name="Puginier C."/>
            <person name="Libourel C."/>
            <person name="Otte J."/>
            <person name="Skaloud P."/>
            <person name="Haon M."/>
            <person name="Grisel S."/>
            <person name="Petersen M."/>
            <person name="Berrin J.G."/>
            <person name="Delaux P.M."/>
            <person name="Dal Grande F."/>
            <person name="Keller J."/>
        </authorList>
    </citation>
    <scope>NUCLEOTIDE SEQUENCE [LARGE SCALE GENOMIC DNA]</scope>
    <source>
        <strain evidence="12 13">SAG 216-7</strain>
    </source>
</reference>
<dbReference type="Proteomes" id="UP001491310">
    <property type="component" value="Unassembled WGS sequence"/>
</dbReference>